<evidence type="ECO:0000256" key="2">
    <source>
        <dbReference type="ARBA" id="ARBA00023180"/>
    </source>
</evidence>
<dbReference type="PROSITE" id="PS00623">
    <property type="entry name" value="GMC_OXRED_1"/>
    <property type="match status" value="1"/>
</dbReference>
<dbReference type="Pfam" id="PF05199">
    <property type="entry name" value="GMC_oxred_C"/>
    <property type="match status" value="1"/>
</dbReference>
<feature type="domain" description="Glucose-methanol-choline oxidoreductase N-terminal" evidence="7">
    <location>
        <begin position="120"/>
        <end position="143"/>
    </location>
</feature>
<sequence length="639" mass="70546">MTLLFLLIIQLLGCAQGKSKRQGIQPLEGIPGFNATFDYIVVGGGTAGMTVAARLAEQRLRVALVEAGEFYEVQYPISTIPGAAILGTGSNPHFKTPIDWGFVIQGSPGANSRDIHYARAKCLGGSSAINLMIYQRPSIGSMQLWADLVDDQSYTFENTLRFFKRTVKFSPPDNRNRPANASLQYNPDSFDKDGQPLHVSYPIHPGSFPSWMRLALEELGVNETRDFNSGSLLGSQYTPFTIRPSDRSRSSSESSFFEFSALQLWKLRTLTIYKITMAKRILFDSQKRATGVEVKTLGLRYILKATREVIVSAGAFQSPQLLMVSGIGPVDTLREHGIDTIVALPGVGQEMWDHVFFGPTYQVALESYSRITTDVWYLLKQVVKYITAHQGILTNPGIEYLAFEKIPDQLRSSLSPQTQKELSRFPSDWPEIEYISVPVHVGNYSNPILQPADGRQYATIAGALVAPTSRGNVTIISADTDDLPIVSPNWLSTEADQQVAVAIYKRIRDMFHSTAMSPLVVGEEYFPGMQYQSDGDILNIVRDTMMTVFHAAGTCKMGVPGDRMAVLDSRARVFGVQGLRVVDASSLPVLGPGHPQSTIYMLAEKIAADIIHHPAANVWETSSCTCRKSCVGSFDYDWI</sequence>
<organism evidence="9 10">
    <name type="scientific">Aspergillus steynii IBT 23096</name>
    <dbReference type="NCBI Taxonomy" id="1392250"/>
    <lineage>
        <taxon>Eukaryota</taxon>
        <taxon>Fungi</taxon>
        <taxon>Dikarya</taxon>
        <taxon>Ascomycota</taxon>
        <taxon>Pezizomycotina</taxon>
        <taxon>Eurotiomycetes</taxon>
        <taxon>Eurotiomycetidae</taxon>
        <taxon>Eurotiales</taxon>
        <taxon>Aspergillaceae</taxon>
        <taxon>Aspergillus</taxon>
        <taxon>Aspergillus subgen. Circumdati</taxon>
    </lineage>
</organism>
<evidence type="ECO:0000256" key="5">
    <source>
        <dbReference type="RuleBase" id="RU003968"/>
    </source>
</evidence>
<dbReference type="InterPro" id="IPR007867">
    <property type="entry name" value="GMC_OxRtase_C"/>
</dbReference>
<dbReference type="STRING" id="1392250.A0A2I2GDR2"/>
<evidence type="ECO:0000313" key="9">
    <source>
        <dbReference type="EMBL" id="PLB51003.1"/>
    </source>
</evidence>
<dbReference type="PANTHER" id="PTHR11552">
    <property type="entry name" value="GLUCOSE-METHANOL-CHOLINE GMC OXIDOREDUCTASE"/>
    <property type="match status" value="1"/>
</dbReference>
<dbReference type="SUPFAM" id="SSF54373">
    <property type="entry name" value="FAD-linked reductases, C-terminal domain"/>
    <property type="match status" value="1"/>
</dbReference>
<dbReference type="AlphaFoldDB" id="A0A2I2GDR2"/>
<evidence type="ECO:0000256" key="1">
    <source>
        <dbReference type="ARBA" id="ARBA00010790"/>
    </source>
</evidence>
<dbReference type="InterPro" id="IPR000172">
    <property type="entry name" value="GMC_OxRdtase_N"/>
</dbReference>
<keyword evidence="2" id="KW-0325">Glycoprotein</keyword>
<evidence type="ECO:0000313" key="10">
    <source>
        <dbReference type="Proteomes" id="UP000234275"/>
    </source>
</evidence>
<dbReference type="EMBL" id="MSFO01000003">
    <property type="protein sequence ID" value="PLB51003.1"/>
    <property type="molecule type" value="Genomic_DNA"/>
</dbReference>
<keyword evidence="5" id="KW-0285">Flavoprotein</keyword>
<dbReference type="VEuPathDB" id="FungiDB:P170DRAFT_354050"/>
<evidence type="ECO:0000259" key="8">
    <source>
        <dbReference type="PROSITE" id="PS00624"/>
    </source>
</evidence>
<evidence type="ECO:0000256" key="6">
    <source>
        <dbReference type="SAM" id="SignalP"/>
    </source>
</evidence>
<dbReference type="PIRSF" id="PIRSF000137">
    <property type="entry name" value="Alcohol_oxidase"/>
    <property type="match status" value="1"/>
</dbReference>
<dbReference type="Gene3D" id="3.30.560.10">
    <property type="entry name" value="Glucose Oxidase, domain 3"/>
    <property type="match status" value="1"/>
</dbReference>
<dbReference type="PANTHER" id="PTHR11552:SF138">
    <property type="entry name" value="DEHYDROGENASE PKFF-RELATED"/>
    <property type="match status" value="1"/>
</dbReference>
<dbReference type="InterPro" id="IPR036188">
    <property type="entry name" value="FAD/NAD-bd_sf"/>
</dbReference>
<dbReference type="Gene3D" id="3.50.50.60">
    <property type="entry name" value="FAD/NAD(P)-binding domain"/>
    <property type="match status" value="1"/>
</dbReference>
<dbReference type="InterPro" id="IPR012132">
    <property type="entry name" value="GMC_OxRdtase"/>
</dbReference>
<dbReference type="GO" id="GO:0050660">
    <property type="term" value="F:flavin adenine dinucleotide binding"/>
    <property type="evidence" value="ECO:0007669"/>
    <property type="project" value="InterPro"/>
</dbReference>
<feature type="domain" description="Glucose-methanol-choline oxidoreductase N-terminal" evidence="8">
    <location>
        <begin position="314"/>
        <end position="328"/>
    </location>
</feature>
<evidence type="ECO:0000256" key="3">
    <source>
        <dbReference type="PIRSR" id="PIRSR000137-1"/>
    </source>
</evidence>
<dbReference type="OrthoDB" id="269227at2759"/>
<dbReference type="SUPFAM" id="SSF51905">
    <property type="entry name" value="FAD/NAD(P)-binding domain"/>
    <property type="match status" value="1"/>
</dbReference>
<feature type="active site" description="Proton acceptor" evidence="3">
    <location>
        <position position="594"/>
    </location>
</feature>
<feature type="chain" id="PRO_5014135167" evidence="6">
    <location>
        <begin position="18"/>
        <end position="639"/>
    </location>
</feature>
<gene>
    <name evidence="9" type="ORF">P170DRAFT_354050</name>
</gene>
<proteinExistence type="inferred from homology"/>
<name>A0A2I2GDR2_9EURO</name>
<feature type="binding site" evidence="4">
    <location>
        <begin position="595"/>
        <end position="596"/>
    </location>
    <ligand>
        <name>FAD</name>
        <dbReference type="ChEBI" id="CHEBI:57692"/>
    </ligand>
</feature>
<dbReference type="RefSeq" id="XP_024706305.1">
    <property type="nucleotide sequence ID" value="XM_024844007.1"/>
</dbReference>
<keyword evidence="4 5" id="KW-0274">FAD</keyword>
<comment type="similarity">
    <text evidence="1 5">Belongs to the GMC oxidoreductase family.</text>
</comment>
<dbReference type="Pfam" id="PF00732">
    <property type="entry name" value="GMC_oxred_N"/>
    <property type="match status" value="1"/>
</dbReference>
<accession>A0A2I2GDR2</accession>
<comment type="cofactor">
    <cofactor evidence="4">
        <name>FAD</name>
        <dbReference type="ChEBI" id="CHEBI:57692"/>
    </cofactor>
</comment>
<reference evidence="9 10" key="1">
    <citation type="submission" date="2016-12" db="EMBL/GenBank/DDBJ databases">
        <title>The genomes of Aspergillus section Nigri reveals drivers in fungal speciation.</title>
        <authorList>
            <consortium name="DOE Joint Genome Institute"/>
            <person name="Vesth T.C."/>
            <person name="Nybo J."/>
            <person name="Theobald S."/>
            <person name="Brandl J."/>
            <person name="Frisvad J.C."/>
            <person name="Nielsen K.F."/>
            <person name="Lyhne E.K."/>
            <person name="Kogle M.E."/>
            <person name="Kuo A."/>
            <person name="Riley R."/>
            <person name="Clum A."/>
            <person name="Nolan M."/>
            <person name="Lipzen A."/>
            <person name="Salamov A."/>
            <person name="Henrissat B."/>
            <person name="Wiebenga A."/>
            <person name="De Vries R.P."/>
            <person name="Grigoriev I.V."/>
            <person name="Mortensen U.H."/>
            <person name="Andersen M.R."/>
            <person name="Baker S.E."/>
        </authorList>
    </citation>
    <scope>NUCLEOTIDE SEQUENCE [LARGE SCALE GENOMIC DNA]</scope>
    <source>
        <strain evidence="9 10">IBT 23096</strain>
    </source>
</reference>
<comment type="caution">
    <text evidence="9">The sequence shown here is derived from an EMBL/GenBank/DDBJ whole genome shotgun (WGS) entry which is preliminary data.</text>
</comment>
<dbReference type="GO" id="GO:0044550">
    <property type="term" value="P:secondary metabolite biosynthetic process"/>
    <property type="evidence" value="ECO:0007669"/>
    <property type="project" value="TreeGrafter"/>
</dbReference>
<evidence type="ECO:0000256" key="4">
    <source>
        <dbReference type="PIRSR" id="PIRSR000137-2"/>
    </source>
</evidence>
<feature type="active site" description="Proton donor" evidence="3">
    <location>
        <position position="550"/>
    </location>
</feature>
<keyword evidence="6" id="KW-0732">Signal</keyword>
<evidence type="ECO:0000259" key="7">
    <source>
        <dbReference type="PROSITE" id="PS00623"/>
    </source>
</evidence>
<dbReference type="GO" id="GO:0016614">
    <property type="term" value="F:oxidoreductase activity, acting on CH-OH group of donors"/>
    <property type="evidence" value="ECO:0007669"/>
    <property type="project" value="InterPro"/>
</dbReference>
<dbReference type="Proteomes" id="UP000234275">
    <property type="component" value="Unassembled WGS sequence"/>
</dbReference>
<keyword evidence="10" id="KW-1185">Reference proteome</keyword>
<feature type="signal peptide" evidence="6">
    <location>
        <begin position="1"/>
        <end position="17"/>
    </location>
</feature>
<protein>
    <submittedName>
        <fullName evidence="9">Putative GMC oxidoreductase</fullName>
    </submittedName>
</protein>
<dbReference type="PROSITE" id="PS00624">
    <property type="entry name" value="GMC_OXRED_2"/>
    <property type="match status" value="1"/>
</dbReference>
<dbReference type="GeneID" id="36551707"/>